<dbReference type="SUPFAM" id="SSF52540">
    <property type="entry name" value="P-loop containing nucleoside triphosphate hydrolases"/>
    <property type="match status" value="2"/>
</dbReference>
<dbReference type="InterPro" id="IPR006344">
    <property type="entry name" value="RecD"/>
</dbReference>
<dbReference type="PANTHER" id="PTHR43788:SF6">
    <property type="entry name" value="DNA HELICASE B"/>
    <property type="match status" value="1"/>
</dbReference>
<comment type="miscellaneous">
    <text evidence="11">In the RecBCD complex, RecB has a slow 3'-5' helicase, an exonuclease activity and loads RecA onto ssDNA, RecD has a fast 5'-3' helicase activity, while RecC stimulates the ATPase and processivity of the RecB helicase and contributes to recognition of the Chi site.</text>
</comment>
<evidence type="ECO:0000256" key="2">
    <source>
        <dbReference type="ARBA" id="ARBA00022741"/>
    </source>
</evidence>
<dbReference type="GO" id="GO:0008854">
    <property type="term" value="F:exodeoxyribonuclease V activity"/>
    <property type="evidence" value="ECO:0007669"/>
    <property type="project" value="UniProtKB-EC"/>
</dbReference>
<dbReference type="NCBIfam" id="TIGR01447">
    <property type="entry name" value="recD"/>
    <property type="match status" value="1"/>
</dbReference>
<comment type="caution">
    <text evidence="15">The sequence shown here is derived from an EMBL/GenBank/DDBJ whole genome shotgun (WGS) entry which is preliminary data.</text>
</comment>
<dbReference type="Pfam" id="PF13538">
    <property type="entry name" value="UvrD_C_2"/>
    <property type="match status" value="1"/>
</dbReference>
<dbReference type="Pfam" id="PF13245">
    <property type="entry name" value="AAA_19"/>
    <property type="match status" value="1"/>
</dbReference>
<keyword evidence="16" id="KW-1185">Reference proteome</keyword>
<comment type="function">
    <text evidence="11">A helicase/nuclease that prepares dsDNA breaks (DSB) for recombinational DNA repair. Binds to DSBs and unwinds DNA via a highly rapid and processive ATP-dependent bidirectional helicase activity. Unwinds dsDNA until it encounters a Chi (crossover hotspot instigator) sequence from the 3' direction. Cuts ssDNA a few nucleotides 3' to the Chi site. The properties and activities of the enzyme are changed at Chi. The Chi-altered holoenzyme produces a long 3'-ssDNA overhang and facilitates RecA-binding to the ssDNA for homologous DNA recombination and repair. Holoenzyme degrades any linearized DNA that is unable to undergo homologous recombination. In the holoenzyme this subunit has ssDNA-dependent ATPase and 5'-3' helicase activity. When added to pre-assembled RecBC greatly stimulates nuclease activity and augments holoenzyme processivity. Negatively regulates the RecA-loading ability of RecBCD.</text>
</comment>
<feature type="domain" description="RecBCD enzyme subunit RecD N-terminal" evidence="14">
    <location>
        <begin position="21"/>
        <end position="135"/>
    </location>
</feature>
<dbReference type="Proteomes" id="UP000749311">
    <property type="component" value="Unassembled WGS sequence"/>
</dbReference>
<proteinExistence type="inferred from homology"/>
<evidence type="ECO:0000259" key="14">
    <source>
        <dbReference type="Pfam" id="PF21185"/>
    </source>
</evidence>
<evidence type="ECO:0000256" key="4">
    <source>
        <dbReference type="ARBA" id="ARBA00022801"/>
    </source>
</evidence>
<evidence type="ECO:0000256" key="10">
    <source>
        <dbReference type="ARBA" id="ARBA00023235"/>
    </source>
</evidence>
<evidence type="ECO:0000256" key="11">
    <source>
        <dbReference type="HAMAP-Rule" id="MF_01487"/>
    </source>
</evidence>
<dbReference type="InterPro" id="IPR041851">
    <property type="entry name" value="RecD_N_sf"/>
</dbReference>
<dbReference type="PANTHER" id="PTHR43788">
    <property type="entry name" value="DNA2/NAM7 HELICASE FAMILY MEMBER"/>
    <property type="match status" value="1"/>
</dbReference>
<evidence type="ECO:0000313" key="15">
    <source>
        <dbReference type="EMBL" id="NIH56370.1"/>
    </source>
</evidence>
<dbReference type="EMBL" id="JAAMOZ010000001">
    <property type="protein sequence ID" value="NIH56370.1"/>
    <property type="molecule type" value="Genomic_DNA"/>
</dbReference>
<keyword evidence="2 11" id="KW-0547">Nucleotide-binding</keyword>
<organism evidence="15 16">
    <name type="scientific">Brooklawnia cerclae</name>
    <dbReference type="NCBI Taxonomy" id="349934"/>
    <lineage>
        <taxon>Bacteria</taxon>
        <taxon>Bacillati</taxon>
        <taxon>Actinomycetota</taxon>
        <taxon>Actinomycetes</taxon>
        <taxon>Propionibacteriales</taxon>
        <taxon>Propionibacteriaceae</taxon>
        <taxon>Brooklawnia</taxon>
    </lineage>
</organism>
<evidence type="ECO:0000256" key="12">
    <source>
        <dbReference type="SAM" id="MobiDB-lite"/>
    </source>
</evidence>
<feature type="region of interest" description="Disordered" evidence="12">
    <location>
        <begin position="77"/>
        <end position="98"/>
    </location>
</feature>
<comment type="catalytic activity">
    <reaction evidence="11">
        <text>ATP + H2O = ADP + phosphate + H(+)</text>
        <dbReference type="Rhea" id="RHEA:13065"/>
        <dbReference type="ChEBI" id="CHEBI:15377"/>
        <dbReference type="ChEBI" id="CHEBI:15378"/>
        <dbReference type="ChEBI" id="CHEBI:30616"/>
        <dbReference type="ChEBI" id="CHEBI:43474"/>
        <dbReference type="ChEBI" id="CHEBI:456216"/>
        <dbReference type="EC" id="5.6.2.3"/>
    </reaction>
</comment>
<dbReference type="CDD" id="cd18809">
    <property type="entry name" value="SF1_C_RecD"/>
    <property type="match status" value="1"/>
</dbReference>
<keyword evidence="3 11" id="KW-0227">DNA damage</keyword>
<evidence type="ECO:0000256" key="3">
    <source>
        <dbReference type="ARBA" id="ARBA00022763"/>
    </source>
</evidence>
<keyword evidence="10 11" id="KW-0413">Isomerase</keyword>
<evidence type="ECO:0000256" key="9">
    <source>
        <dbReference type="ARBA" id="ARBA00023204"/>
    </source>
</evidence>
<evidence type="ECO:0000256" key="5">
    <source>
        <dbReference type="ARBA" id="ARBA00022806"/>
    </source>
</evidence>
<comment type="similarity">
    <text evidence="11">Belongs to the RecD family.</text>
</comment>
<accession>A0ABX0SGP5</accession>
<dbReference type="RefSeq" id="WP_208390444.1">
    <property type="nucleotide sequence ID" value="NZ_BAAAOO010000002.1"/>
</dbReference>
<keyword evidence="7 11" id="KW-0067">ATP-binding</keyword>
<evidence type="ECO:0000259" key="13">
    <source>
        <dbReference type="Pfam" id="PF13538"/>
    </source>
</evidence>
<name>A0ABX0SGP5_9ACTN</name>
<dbReference type="Gene3D" id="3.40.50.300">
    <property type="entry name" value="P-loop containing nucleotide triphosphate hydrolases"/>
    <property type="match status" value="3"/>
</dbReference>
<dbReference type="InterPro" id="IPR049550">
    <property type="entry name" value="RecD_N"/>
</dbReference>
<dbReference type="HAMAP" id="MF_01487">
    <property type="entry name" value="RecD"/>
    <property type="match status" value="1"/>
</dbReference>
<dbReference type="InterPro" id="IPR050534">
    <property type="entry name" value="Coronavir_polyprotein_1ab"/>
</dbReference>
<protein>
    <recommendedName>
        <fullName evidence="11">RecBCD enzyme subunit RecD</fullName>
        <ecNumber evidence="11">5.6.2.3</ecNumber>
    </recommendedName>
    <alternativeName>
        <fullName evidence="11">DNA 5'-3' helicase subunit RecD</fullName>
    </alternativeName>
    <alternativeName>
        <fullName evidence="11">Exonuclease V subunit RecD</fullName>
        <shortName evidence="11">ExoV subunit RecD</shortName>
    </alternativeName>
    <alternativeName>
        <fullName evidence="11">Helicase/nuclease RecBCD subunit RecD</fullName>
    </alternativeName>
</protein>
<comment type="subunit">
    <text evidence="11">Heterotrimer of RecB, RecC and RecD. All subunits contribute to DNA-binding.</text>
</comment>
<reference evidence="15 16" key="1">
    <citation type="submission" date="2020-02" db="EMBL/GenBank/DDBJ databases">
        <title>Sequencing the genomes of 1000 actinobacteria strains.</title>
        <authorList>
            <person name="Klenk H.-P."/>
        </authorList>
    </citation>
    <scope>NUCLEOTIDE SEQUENCE [LARGE SCALE GENOMIC DNA]</scope>
    <source>
        <strain evidence="15 16">DSM 19609</strain>
    </source>
</reference>
<keyword evidence="6 11" id="KW-0269">Exonuclease</keyword>
<evidence type="ECO:0000256" key="1">
    <source>
        <dbReference type="ARBA" id="ARBA00022722"/>
    </source>
</evidence>
<keyword evidence="9 11" id="KW-0234">DNA repair</keyword>
<keyword evidence="1 11" id="KW-0540">Nuclease</keyword>
<dbReference type="Gene3D" id="1.10.10.1020">
    <property type="entry name" value="RecBCD complex, subunit RecD, N-terminal domain"/>
    <property type="match status" value="1"/>
</dbReference>
<evidence type="ECO:0000313" key="16">
    <source>
        <dbReference type="Proteomes" id="UP000749311"/>
    </source>
</evidence>
<evidence type="ECO:0000256" key="6">
    <source>
        <dbReference type="ARBA" id="ARBA00022839"/>
    </source>
</evidence>
<sequence length="621" mass="65105">MVDPRAVPVSATGLLAEFARAGVLGASAVHLAQTLGLASGETDQRVLLAAALCLRHQDTGSVCLPLDQARASVTVLETPDDDGPGDVPGATDTSGLPWPPIDEWLDAVGGSRLVHTGTQAPANERPLRLVGTNLYLERNWRTEEQVRIGLLERLALVPPLLPAELVDAAVEAAFHPLERDAGSVDGPERSIEQRQAVRTAATTWTSVIAGGPGTGKTTTVAQLLRVLDSLASGPTTVALAANTGKAATRMQQSLDNSLTGTGNPHEHWRNLRVDRARTLHSLLGAVPGNGFRRNAGNPMPYDVVIVDEMSMVSLGLMAALLAALPATARLVLVGDPDQLASVEAGAVLADIVAAGLPAGPGEATSAITVLRYNHRSSGAIQRLATAIRDGDPDAALALLDEQPDGLRFVDRDPDPTLLSGGSDLGAELVRQAASIRTAALAGDAATALSVLDDHRLLCAHRAGRYGVSQWSRAVAQILRHDVPGYGRDGEWYAGRPILVTRNAPDVGIANGDTGVVMLGGDHAQVALPDGDRPRLRSPWLLDSVETMHALTVHKSQGSEYGTVTVVLPPPSSPLLSRELLYTAVTRARHRVRILGTRESVVKAIGTPAHRATGLGERLGSS</sequence>
<feature type="binding site" evidence="11">
    <location>
        <begin position="210"/>
        <end position="217"/>
    </location>
    <ligand>
        <name>ATP</name>
        <dbReference type="ChEBI" id="CHEBI:30616"/>
    </ligand>
</feature>
<evidence type="ECO:0000256" key="8">
    <source>
        <dbReference type="ARBA" id="ARBA00023125"/>
    </source>
</evidence>
<dbReference type="Pfam" id="PF21185">
    <property type="entry name" value="RecD_N"/>
    <property type="match status" value="1"/>
</dbReference>
<evidence type="ECO:0000256" key="7">
    <source>
        <dbReference type="ARBA" id="ARBA00022840"/>
    </source>
</evidence>
<keyword evidence="4 11" id="KW-0378">Hydrolase</keyword>
<feature type="domain" description="UvrD-like helicase C-terminal" evidence="13">
    <location>
        <begin position="548"/>
        <end position="593"/>
    </location>
</feature>
<dbReference type="InterPro" id="IPR027785">
    <property type="entry name" value="UvrD-like_helicase_C"/>
</dbReference>
<gene>
    <name evidence="11" type="primary">recD</name>
    <name evidence="15" type="ORF">FB473_001015</name>
</gene>
<keyword evidence="5 11" id="KW-0347">Helicase</keyword>
<keyword evidence="8 11" id="KW-0238">DNA-binding</keyword>
<dbReference type="InterPro" id="IPR027417">
    <property type="entry name" value="P-loop_NTPase"/>
</dbReference>
<dbReference type="EC" id="5.6.2.3" evidence="11"/>